<evidence type="ECO:0000313" key="1">
    <source>
        <dbReference type="EMBL" id="ONI35128.1"/>
    </source>
</evidence>
<organism evidence="1 2">
    <name type="scientific">Prunus persica</name>
    <name type="common">Peach</name>
    <name type="synonym">Amygdalus persica</name>
    <dbReference type="NCBI Taxonomy" id="3760"/>
    <lineage>
        <taxon>Eukaryota</taxon>
        <taxon>Viridiplantae</taxon>
        <taxon>Streptophyta</taxon>
        <taxon>Embryophyta</taxon>
        <taxon>Tracheophyta</taxon>
        <taxon>Spermatophyta</taxon>
        <taxon>Magnoliopsida</taxon>
        <taxon>eudicotyledons</taxon>
        <taxon>Gunneridae</taxon>
        <taxon>Pentapetalae</taxon>
        <taxon>rosids</taxon>
        <taxon>fabids</taxon>
        <taxon>Rosales</taxon>
        <taxon>Rosaceae</taxon>
        <taxon>Amygdaloideae</taxon>
        <taxon>Amygdaleae</taxon>
        <taxon>Prunus</taxon>
    </lineage>
</organism>
<accession>A0A251RGG8</accession>
<proteinExistence type="predicted"/>
<protein>
    <submittedName>
        <fullName evidence="1">Uncharacterized protein</fullName>
    </submittedName>
</protein>
<dbReference type="Proteomes" id="UP000006882">
    <property type="component" value="Chromosome G1"/>
</dbReference>
<dbReference type="Gramene" id="ONI35128">
    <property type="protein sequence ID" value="ONI35128"/>
    <property type="gene ID" value="PRUPE_1G517800"/>
</dbReference>
<name>A0A251RGG8_PRUPE</name>
<dbReference type="EMBL" id="CM007651">
    <property type="protein sequence ID" value="ONI35128.1"/>
    <property type="molecule type" value="Genomic_DNA"/>
</dbReference>
<sequence length="101" mass="11659">MSSSIEALAMAGANYLECNIDLKELEKKDQEPPPCHLQAETFERDIEYLSSLTLSSPSFRSLKYDEKRKGRNQLMQRDSLVTKRMETRVLKKSGEAMTKRM</sequence>
<reference evidence="1 2" key="1">
    <citation type="journal article" date="2013" name="Nat. Genet.">
        <title>The high-quality draft genome of peach (Prunus persica) identifies unique patterns of genetic diversity, domestication and genome evolution.</title>
        <authorList>
            <consortium name="International Peach Genome Initiative"/>
            <person name="Verde I."/>
            <person name="Abbott A.G."/>
            <person name="Scalabrin S."/>
            <person name="Jung S."/>
            <person name="Shu S."/>
            <person name="Marroni F."/>
            <person name="Zhebentyayeva T."/>
            <person name="Dettori M.T."/>
            <person name="Grimwood J."/>
            <person name="Cattonaro F."/>
            <person name="Zuccolo A."/>
            <person name="Rossini L."/>
            <person name="Jenkins J."/>
            <person name="Vendramin E."/>
            <person name="Meisel L.A."/>
            <person name="Decroocq V."/>
            <person name="Sosinski B."/>
            <person name="Prochnik S."/>
            <person name="Mitros T."/>
            <person name="Policriti A."/>
            <person name="Cipriani G."/>
            <person name="Dondini L."/>
            <person name="Ficklin S."/>
            <person name="Goodstein D.M."/>
            <person name="Xuan P."/>
            <person name="Del Fabbro C."/>
            <person name="Aramini V."/>
            <person name="Copetti D."/>
            <person name="Gonzalez S."/>
            <person name="Horner D.S."/>
            <person name="Falchi R."/>
            <person name="Lucas S."/>
            <person name="Mica E."/>
            <person name="Maldonado J."/>
            <person name="Lazzari B."/>
            <person name="Bielenberg D."/>
            <person name="Pirona R."/>
            <person name="Miculan M."/>
            <person name="Barakat A."/>
            <person name="Testolin R."/>
            <person name="Stella A."/>
            <person name="Tartarini S."/>
            <person name="Tonutti P."/>
            <person name="Arus P."/>
            <person name="Orellana A."/>
            <person name="Wells C."/>
            <person name="Main D."/>
            <person name="Vizzotto G."/>
            <person name="Silva H."/>
            <person name="Salamini F."/>
            <person name="Schmutz J."/>
            <person name="Morgante M."/>
            <person name="Rokhsar D.S."/>
        </authorList>
    </citation>
    <scope>NUCLEOTIDE SEQUENCE [LARGE SCALE GENOMIC DNA]</scope>
    <source>
        <strain evidence="2">cv. Nemared</strain>
    </source>
</reference>
<dbReference type="AlphaFoldDB" id="A0A251RGG8"/>
<keyword evidence="2" id="KW-1185">Reference proteome</keyword>
<gene>
    <name evidence="1" type="ORF">PRUPE_1G517800</name>
</gene>
<evidence type="ECO:0000313" key="2">
    <source>
        <dbReference type="Proteomes" id="UP000006882"/>
    </source>
</evidence>